<dbReference type="Proteomes" id="UP000295106">
    <property type="component" value="Unassembled WGS sequence"/>
</dbReference>
<dbReference type="OrthoDB" id="9774747at2"/>
<dbReference type="EMBL" id="SLXD01000004">
    <property type="protein sequence ID" value="TCP03362.1"/>
    <property type="molecule type" value="Genomic_DNA"/>
</dbReference>
<evidence type="ECO:0000313" key="2">
    <source>
        <dbReference type="Proteomes" id="UP000295106"/>
    </source>
</evidence>
<dbReference type="Pfam" id="PF13487">
    <property type="entry name" value="HD_5"/>
    <property type="match status" value="1"/>
</dbReference>
<dbReference type="Gene3D" id="1.10.3210.10">
    <property type="entry name" value="Hypothetical protein af1432"/>
    <property type="match status" value="1"/>
</dbReference>
<proteinExistence type="predicted"/>
<dbReference type="PANTHER" id="PTHR43155">
    <property type="entry name" value="CYCLIC DI-GMP PHOSPHODIESTERASE PA4108-RELATED"/>
    <property type="match status" value="1"/>
</dbReference>
<dbReference type="PANTHER" id="PTHR43155:SF2">
    <property type="entry name" value="CYCLIC DI-GMP PHOSPHODIESTERASE PA4108"/>
    <property type="match status" value="1"/>
</dbReference>
<dbReference type="RefSeq" id="WP_132645843.1">
    <property type="nucleotide sequence ID" value="NZ_CP181386.1"/>
</dbReference>
<protein>
    <submittedName>
        <fullName evidence="1">HD domain-containing protein</fullName>
    </submittedName>
</protein>
<reference evidence="1 2" key="1">
    <citation type="submission" date="2019-03" db="EMBL/GenBank/DDBJ databases">
        <title>Genomic Encyclopedia of Type Strains, Phase IV (KMG-IV): sequencing the most valuable type-strain genomes for metagenomic binning, comparative biology and taxonomic classification.</title>
        <authorList>
            <person name="Goeker M."/>
        </authorList>
    </citation>
    <scope>NUCLEOTIDE SEQUENCE [LARGE SCALE GENOMIC DNA]</scope>
    <source>
        <strain evidence="1 2">DSM 1709</strain>
    </source>
</reference>
<dbReference type="GeneID" id="99685780"/>
<comment type="caution">
    <text evidence="1">The sequence shown here is derived from an EMBL/GenBank/DDBJ whole genome shotgun (WGS) entry which is preliminary data.</text>
</comment>
<dbReference type="SUPFAM" id="SSF109604">
    <property type="entry name" value="HD-domain/PDEase-like"/>
    <property type="match status" value="1"/>
</dbReference>
<dbReference type="AlphaFoldDB" id="A0A4R2M9L1"/>
<accession>A0A4R2M9L1</accession>
<name>A0A4R2M9L1_RUBGE</name>
<evidence type="ECO:0000313" key="1">
    <source>
        <dbReference type="EMBL" id="TCP03362.1"/>
    </source>
</evidence>
<gene>
    <name evidence="1" type="ORF">EV684_10482</name>
</gene>
<organism evidence="1 2">
    <name type="scientific">Rubrivivax gelatinosus</name>
    <name type="common">Rhodocyclus gelatinosus</name>
    <name type="synonym">Rhodopseudomonas gelatinosa</name>
    <dbReference type="NCBI Taxonomy" id="28068"/>
    <lineage>
        <taxon>Bacteria</taxon>
        <taxon>Pseudomonadati</taxon>
        <taxon>Pseudomonadota</taxon>
        <taxon>Betaproteobacteria</taxon>
        <taxon>Burkholderiales</taxon>
        <taxon>Sphaerotilaceae</taxon>
        <taxon>Rubrivivax</taxon>
    </lineage>
</organism>
<sequence length="373" mass="40103">MSYTALAAVAHRIQVGQPLPFNVRNADSTLLLARGHRVATAGQLQALLDRGALVDLAELLGDRERLAQLPREQLPAFWREGLSRVAEVLQASPAPGFRDALDNAAQPVLALIERDPDLAIFQVLRQEGGERAAYGARRSVGAAITAYLIARRLHWDAEAIERCFKVALTMNLAMLALQGELAEQRTPLTPEQHAAVLRHPHLGREMLEQAGIADRDWLIAVERHHENEDGSGYPTGTSDVGEIASLVRRVDTYTAKLAARGHRGALAADVAGRQMFMQDPGHPMTAALVKEFGIYPPGCFVRLVSGALGVVVGRGPTVATPIVACLIGAGGRPLPAPQRVDTAERVHTVSGVVGDHAFGREFTADELMQLALA</sequence>